<dbReference type="Proteomes" id="UP001497623">
    <property type="component" value="Unassembled WGS sequence"/>
</dbReference>
<feature type="compositionally biased region" description="Low complexity" evidence="2">
    <location>
        <begin position="781"/>
        <end position="799"/>
    </location>
</feature>
<organism evidence="3 4">
    <name type="scientific">Meganyctiphanes norvegica</name>
    <name type="common">Northern krill</name>
    <name type="synonym">Thysanopoda norvegica</name>
    <dbReference type="NCBI Taxonomy" id="48144"/>
    <lineage>
        <taxon>Eukaryota</taxon>
        <taxon>Metazoa</taxon>
        <taxon>Ecdysozoa</taxon>
        <taxon>Arthropoda</taxon>
        <taxon>Crustacea</taxon>
        <taxon>Multicrustacea</taxon>
        <taxon>Malacostraca</taxon>
        <taxon>Eumalacostraca</taxon>
        <taxon>Eucarida</taxon>
        <taxon>Euphausiacea</taxon>
        <taxon>Euphausiidae</taxon>
        <taxon>Meganyctiphanes</taxon>
    </lineage>
</organism>
<feature type="region of interest" description="Disordered" evidence="2">
    <location>
        <begin position="628"/>
        <end position="674"/>
    </location>
</feature>
<feature type="compositionally biased region" description="Polar residues" evidence="2">
    <location>
        <begin position="657"/>
        <end position="667"/>
    </location>
</feature>
<dbReference type="SUPFAM" id="SSF88723">
    <property type="entry name" value="PIN domain-like"/>
    <property type="match status" value="1"/>
</dbReference>
<dbReference type="PANTHER" id="PTHR15976">
    <property type="entry name" value="CONSTITUTIVE COACTIVATOR OF PEROXISOME PROLIFERATOR-ACTIVATED RECEPTOR GAMMA"/>
    <property type="match status" value="1"/>
</dbReference>
<sequence>MGLKGLTSFLENHTPAGTEVISISQLVNETIKNDATTRSTSSVDQNAILVVDTMSCLRDWYQKSSSEFISGGQWKQYKEHLQLFIDQCAKVGLKLIFYMDGPCEQLKRAVWIQRRKETSKKIINSFNKLCQGYTSEFLKPPALSSFTTMYLKEMGQTVLYATGEGDYDTMKYAVESPLCIGVLGMDSDYLAFCGSKPLFPPDRFNPANNRAVMWNKAALKRTLSLDEEDIPVLGCLLGNDLIDDQLLKSFKFKVSPGPGGRRAEMLVPAVAAYLTKFKREKGHDIIKLQEEVICKSQKESKIFVEIIKSYVFPGKNCPWIPINDTSVGYAENKSINRLKCPNHILEIAKKRSLSKVYKLLKFGVDDCSNYFEAGYFMPQAKLYENVRRRLYSIVLADVELKNPTIEEWYVYEGNPMNGPDIVEPLALLYQGSQIKMLTLWDNDCGNDLKIWALKGCLGLKNQSNDDDDRDVIVEEEETDYWCSSNSVSKYSEHFTVAIFVLRYLAKNLPGIVLHDIKSFLTTAVKCESITAKDISRIQKRKPDGRAAQLATLYIRGLTQLVKVNVVCGNPFNSNAFMPNATFDGILFQETYQNQYFIKEGFSYIFKNDLEKIDLCENILNDITHDLSIPNEQPVSKRSAESEANSNMKHERRGGKNNFHNQYQGHNRNQFKDSSETAYMEQTKTQRYSDHLDSTSYNTSHNMYNQRTYSHSQNSNSGNDYKRAHDEEHFNPSPQKYMFEGRGHWERDQHSWNASRGRGNYSGSNWNNDDEYNNSYPRRGHNNLNRGRGRSNFSRGNNRWNGDRGNHFVPDSRYN</sequence>
<dbReference type="InterPro" id="IPR026784">
    <property type="entry name" value="Coact_PPARg"/>
</dbReference>
<dbReference type="InterPro" id="IPR029060">
    <property type="entry name" value="PIN-like_dom_sf"/>
</dbReference>
<comment type="caution">
    <text evidence="3">The sequence shown here is derived from an EMBL/GenBank/DDBJ whole genome shotgun (WGS) entry which is preliminary data.</text>
</comment>
<comment type="similarity">
    <text evidence="1">Belongs to the constitutive coactivator of PPAR-gamma family.</text>
</comment>
<gene>
    <name evidence="3" type="ORF">MNOR_LOCUS7953</name>
</gene>
<dbReference type="Gene3D" id="3.40.50.1010">
    <property type="entry name" value="5'-nuclease"/>
    <property type="match status" value="1"/>
</dbReference>
<evidence type="ECO:0000256" key="2">
    <source>
        <dbReference type="SAM" id="MobiDB-lite"/>
    </source>
</evidence>
<dbReference type="PANTHER" id="PTHR15976:SF17">
    <property type="entry name" value="CONSTITUTIVE COACTIVATOR OF PEROXISOME PROLIFERATOR-ACTIVATED RECEPTOR GAMMA"/>
    <property type="match status" value="1"/>
</dbReference>
<dbReference type="GO" id="GO:0005634">
    <property type="term" value="C:nucleus"/>
    <property type="evidence" value="ECO:0007669"/>
    <property type="project" value="TreeGrafter"/>
</dbReference>
<reference evidence="3 4" key="1">
    <citation type="submission" date="2024-05" db="EMBL/GenBank/DDBJ databases">
        <authorList>
            <person name="Wallberg A."/>
        </authorList>
    </citation>
    <scope>NUCLEOTIDE SEQUENCE [LARGE SCALE GENOMIC DNA]</scope>
</reference>
<protein>
    <recommendedName>
        <fullName evidence="5">Constitutive coactivator of peroxisome proliferator-activated receptor gamma</fullName>
    </recommendedName>
</protein>
<dbReference type="EMBL" id="CAXKWB010003594">
    <property type="protein sequence ID" value="CAL4069561.1"/>
    <property type="molecule type" value="Genomic_DNA"/>
</dbReference>
<dbReference type="AlphaFoldDB" id="A0AAV2Q672"/>
<evidence type="ECO:0000313" key="4">
    <source>
        <dbReference type="Proteomes" id="UP001497623"/>
    </source>
</evidence>
<feature type="compositionally biased region" description="Polar residues" evidence="2">
    <location>
        <begin position="629"/>
        <end position="646"/>
    </location>
</feature>
<evidence type="ECO:0000256" key="1">
    <source>
        <dbReference type="ARBA" id="ARBA00009495"/>
    </source>
</evidence>
<evidence type="ECO:0008006" key="5">
    <source>
        <dbReference type="Google" id="ProtNLM"/>
    </source>
</evidence>
<feature type="compositionally biased region" description="Basic and acidic residues" evidence="2">
    <location>
        <begin position="719"/>
        <end position="729"/>
    </location>
</feature>
<proteinExistence type="inferred from homology"/>
<feature type="compositionally biased region" description="Basic and acidic residues" evidence="2">
    <location>
        <begin position="738"/>
        <end position="749"/>
    </location>
</feature>
<accession>A0AAV2Q672</accession>
<evidence type="ECO:0000313" key="3">
    <source>
        <dbReference type="EMBL" id="CAL4069561.1"/>
    </source>
</evidence>
<name>A0AAV2Q672_MEGNR</name>
<keyword evidence="4" id="KW-1185">Reference proteome</keyword>
<feature type="compositionally biased region" description="Polar residues" evidence="2">
    <location>
        <begin position="706"/>
        <end position="718"/>
    </location>
</feature>
<feature type="region of interest" description="Disordered" evidence="2">
    <location>
        <begin position="706"/>
        <end position="814"/>
    </location>
</feature>